<dbReference type="InterPro" id="IPR018136">
    <property type="entry name" value="Aconitase_4Fe-4S_BS"/>
</dbReference>
<dbReference type="InterPro" id="IPR015931">
    <property type="entry name" value="Acnase/IPM_dHydase_lsu_aba_1/3"/>
</dbReference>
<comment type="subunit">
    <text evidence="12">Heterodimer of LeuC and LeuD.</text>
</comment>
<dbReference type="UniPathway" id="UPA00946"/>
<evidence type="ECO:0000256" key="8">
    <source>
        <dbReference type="ARBA" id="ARBA00023004"/>
    </source>
</evidence>
<dbReference type="InterPro" id="IPR036008">
    <property type="entry name" value="Aconitase_4Fe-4S_dom"/>
</dbReference>
<name>A0A161JNT9_9MICO</name>
<evidence type="ECO:0000256" key="1">
    <source>
        <dbReference type="ARBA" id="ARBA00000491"/>
    </source>
</evidence>
<dbReference type="EMBL" id="CP015515">
    <property type="protein sequence ID" value="AND15791.1"/>
    <property type="molecule type" value="Genomic_DNA"/>
</dbReference>
<dbReference type="GO" id="GO:0003861">
    <property type="term" value="F:3-isopropylmalate dehydratase activity"/>
    <property type="evidence" value="ECO:0007669"/>
    <property type="project" value="UniProtKB-UniRule"/>
</dbReference>
<dbReference type="NCBIfam" id="NF004016">
    <property type="entry name" value="PRK05478.1"/>
    <property type="match status" value="1"/>
</dbReference>
<protein>
    <recommendedName>
        <fullName evidence="12">3-isopropylmalate dehydratase large subunit</fullName>
        <ecNumber evidence="12">4.2.1.33</ecNumber>
    </recommendedName>
    <alternativeName>
        <fullName evidence="12">Alpha-IPM isomerase</fullName>
        <shortName evidence="12">IPMI</shortName>
    </alternativeName>
    <alternativeName>
        <fullName evidence="12">Isopropylmalate isomerase</fullName>
    </alternativeName>
</protein>
<accession>A0A161JNT9</accession>
<evidence type="ECO:0000256" key="10">
    <source>
        <dbReference type="ARBA" id="ARBA00023239"/>
    </source>
</evidence>
<evidence type="ECO:0000256" key="4">
    <source>
        <dbReference type="ARBA" id="ARBA00022430"/>
    </source>
</evidence>
<dbReference type="PRINTS" id="PR00415">
    <property type="entry name" value="ACONITASE"/>
</dbReference>
<gene>
    <name evidence="12" type="primary">leuC</name>
    <name evidence="15" type="ORF">A6122_0635</name>
</gene>
<feature type="region of interest" description="Disordered" evidence="13">
    <location>
        <begin position="421"/>
        <end position="440"/>
    </location>
</feature>
<dbReference type="Gene3D" id="3.30.499.10">
    <property type="entry name" value="Aconitase, domain 3"/>
    <property type="match status" value="2"/>
</dbReference>
<dbReference type="GO" id="GO:0009098">
    <property type="term" value="P:L-leucine biosynthetic process"/>
    <property type="evidence" value="ECO:0007669"/>
    <property type="project" value="UniProtKB-UniRule"/>
</dbReference>
<dbReference type="CDD" id="cd01583">
    <property type="entry name" value="IPMI"/>
    <property type="match status" value="1"/>
</dbReference>
<comment type="function">
    <text evidence="2 12">Catalyzes the isomerization between 2-isopropylmalate and 3-isopropylmalate, via the formation of 2-isopropylmaleate.</text>
</comment>
<dbReference type="Proteomes" id="UP000077071">
    <property type="component" value="Chromosome"/>
</dbReference>
<evidence type="ECO:0000256" key="5">
    <source>
        <dbReference type="ARBA" id="ARBA00022485"/>
    </source>
</evidence>
<dbReference type="NCBIfam" id="TIGR00170">
    <property type="entry name" value="leuC"/>
    <property type="match status" value="1"/>
</dbReference>
<reference evidence="15 16" key="1">
    <citation type="submission" date="2016-05" db="EMBL/GenBank/DDBJ databases">
        <title>Complete genome sequence of Rathayibacter tritici NCPPB 1953.</title>
        <authorList>
            <person name="Park J."/>
            <person name="Lee H.-H."/>
            <person name="Lee S.-W."/>
            <person name="Seo Y.-S."/>
        </authorList>
    </citation>
    <scope>NUCLEOTIDE SEQUENCE [LARGE SCALE GENOMIC DNA]</scope>
    <source>
        <strain evidence="15 16">NCPPB 1953</strain>
    </source>
</reference>
<keyword evidence="8 12" id="KW-0408">Iron</keyword>
<evidence type="ECO:0000259" key="14">
    <source>
        <dbReference type="Pfam" id="PF00330"/>
    </source>
</evidence>
<evidence type="ECO:0000256" key="2">
    <source>
        <dbReference type="ARBA" id="ARBA00002695"/>
    </source>
</evidence>
<feature type="binding site" evidence="12">
    <location>
        <position position="346"/>
    </location>
    <ligand>
        <name>[4Fe-4S] cluster</name>
        <dbReference type="ChEBI" id="CHEBI:49883"/>
    </ligand>
</feature>
<organism evidence="15 16">
    <name type="scientific">Rathayibacter tritici</name>
    <dbReference type="NCBI Taxonomy" id="33888"/>
    <lineage>
        <taxon>Bacteria</taxon>
        <taxon>Bacillati</taxon>
        <taxon>Actinomycetota</taxon>
        <taxon>Actinomycetes</taxon>
        <taxon>Micrococcales</taxon>
        <taxon>Microbacteriaceae</taxon>
        <taxon>Rathayibacter</taxon>
    </lineage>
</organism>
<evidence type="ECO:0000256" key="13">
    <source>
        <dbReference type="SAM" id="MobiDB-lite"/>
    </source>
</evidence>
<feature type="binding site" evidence="12">
    <location>
        <position position="407"/>
    </location>
    <ligand>
        <name>[4Fe-4S] cluster</name>
        <dbReference type="ChEBI" id="CHEBI:49883"/>
    </ligand>
</feature>
<comment type="catalytic activity">
    <reaction evidence="1 12">
        <text>(2R,3S)-3-isopropylmalate = (2S)-2-isopropylmalate</text>
        <dbReference type="Rhea" id="RHEA:32287"/>
        <dbReference type="ChEBI" id="CHEBI:1178"/>
        <dbReference type="ChEBI" id="CHEBI:35121"/>
        <dbReference type="EC" id="4.2.1.33"/>
    </reaction>
</comment>
<dbReference type="PROSITE" id="PS00450">
    <property type="entry name" value="ACONITASE_1"/>
    <property type="match status" value="1"/>
</dbReference>
<keyword evidence="11 12" id="KW-0100">Branched-chain amino acid biosynthesis</keyword>
<keyword evidence="5 12" id="KW-0004">4Fe-4S</keyword>
<dbReference type="AlphaFoldDB" id="A0A161JNT9"/>
<keyword evidence="16" id="KW-1185">Reference proteome</keyword>
<dbReference type="OrthoDB" id="9802769at2"/>
<evidence type="ECO:0000256" key="3">
    <source>
        <dbReference type="ARBA" id="ARBA00004729"/>
    </source>
</evidence>
<dbReference type="InterPro" id="IPR033941">
    <property type="entry name" value="IPMI_cat"/>
</dbReference>
<proteinExistence type="inferred from homology"/>
<comment type="pathway">
    <text evidence="3 12">Amino-acid biosynthesis; L-leucine biosynthesis; L-leucine from 3-methyl-2-oxobutanoate: step 2/4.</text>
</comment>
<keyword evidence="7 12" id="KW-0479">Metal-binding</keyword>
<dbReference type="InterPro" id="IPR001030">
    <property type="entry name" value="Acoase/IPM_deHydtase_lsu_aba"/>
</dbReference>
<dbReference type="Pfam" id="PF00330">
    <property type="entry name" value="Aconitase"/>
    <property type="match status" value="1"/>
</dbReference>
<dbReference type="KEGG" id="rtn:A6122_0635"/>
<evidence type="ECO:0000256" key="12">
    <source>
        <dbReference type="HAMAP-Rule" id="MF_01026"/>
    </source>
</evidence>
<keyword evidence="6 12" id="KW-0028">Amino-acid biosynthesis</keyword>
<feature type="domain" description="Aconitase/3-isopropylmalate dehydratase large subunit alpha/beta/alpha" evidence="14">
    <location>
        <begin position="7"/>
        <end position="457"/>
    </location>
</feature>
<evidence type="ECO:0000256" key="9">
    <source>
        <dbReference type="ARBA" id="ARBA00023014"/>
    </source>
</evidence>
<keyword evidence="10 12" id="KW-0456">Lyase</keyword>
<dbReference type="PATRIC" id="fig|33888.3.peg.706"/>
<dbReference type="PANTHER" id="PTHR43822:SF9">
    <property type="entry name" value="3-ISOPROPYLMALATE DEHYDRATASE"/>
    <property type="match status" value="1"/>
</dbReference>
<dbReference type="InterPro" id="IPR050067">
    <property type="entry name" value="IPM_dehydratase_rel_enz"/>
</dbReference>
<dbReference type="HAMAP" id="MF_01026">
    <property type="entry name" value="LeuC_type1"/>
    <property type="match status" value="1"/>
</dbReference>
<evidence type="ECO:0000256" key="6">
    <source>
        <dbReference type="ARBA" id="ARBA00022605"/>
    </source>
</evidence>
<evidence type="ECO:0000313" key="16">
    <source>
        <dbReference type="Proteomes" id="UP000077071"/>
    </source>
</evidence>
<evidence type="ECO:0000256" key="11">
    <source>
        <dbReference type="ARBA" id="ARBA00023304"/>
    </source>
</evidence>
<evidence type="ECO:0000256" key="7">
    <source>
        <dbReference type="ARBA" id="ARBA00022723"/>
    </source>
</evidence>
<dbReference type="InterPro" id="IPR004430">
    <property type="entry name" value="3-IsopropMal_deHydase_lsu"/>
</dbReference>
<dbReference type="EC" id="4.2.1.33" evidence="12"/>
<sequence length="471" mass="50564">MPRTLAEKIWDSHVVRTSEGGESLLYVDLHLLHEVNTPQAFDRLRSAGRRVRRPDLTLGTEDHNTPTMDIRRRIADPSGRRQSELMRSNCAQFGIPLHRLGDDRQGIVHVIAPEQGLVRPGMTIVCCDSHTTTLGAFGALAFGIGASQVEHVLATQTLPMRPLKHMAVNVDGALGDGVSAKDLVLALIAQIGTAGGQGHSIEYRGKAIEQMSMESRMTLCNMSVEAGSRAGLIAPDETTFRYLRSRVDLTDAQWTAEREHWRTLTTDPGAIFDAEVSIDAAAITPFVSWGTNPSQSVALDAVVPAPEDFSSESERSAARQALDYMKLRPGTRLRDVTIDTVFLGSCTNGRIEDLRAAARVLSGRRVSSAVTMIIVAGSASVRRQAETEGLADVFERAGADFRAGAGCSLCAALNEDRLASGQRAASTTNRNFEGRQGKGSRTHLVSPAVAAATAIMGRLAMPSDLGKAGSQ</sequence>
<dbReference type="SUPFAM" id="SSF53732">
    <property type="entry name" value="Aconitase iron-sulfur domain"/>
    <property type="match status" value="1"/>
</dbReference>
<evidence type="ECO:0000313" key="15">
    <source>
        <dbReference type="EMBL" id="AND15791.1"/>
    </source>
</evidence>
<keyword evidence="9 12" id="KW-0411">Iron-sulfur</keyword>
<feature type="binding site" evidence="12">
    <location>
        <position position="410"/>
    </location>
    <ligand>
        <name>[4Fe-4S] cluster</name>
        <dbReference type="ChEBI" id="CHEBI:49883"/>
    </ligand>
</feature>
<dbReference type="PANTHER" id="PTHR43822">
    <property type="entry name" value="HOMOACONITASE, MITOCHONDRIAL-RELATED"/>
    <property type="match status" value="1"/>
</dbReference>
<keyword evidence="15" id="KW-0413">Isomerase</keyword>
<dbReference type="GO" id="GO:0016853">
    <property type="term" value="F:isomerase activity"/>
    <property type="evidence" value="ECO:0007669"/>
    <property type="project" value="UniProtKB-KW"/>
</dbReference>
<dbReference type="UniPathway" id="UPA00048">
    <property type="reaction ID" value="UER00071"/>
</dbReference>
<keyword evidence="4 12" id="KW-0432">Leucine biosynthesis</keyword>
<comment type="cofactor">
    <cofactor evidence="12">
        <name>[4Fe-4S] cluster</name>
        <dbReference type="ChEBI" id="CHEBI:49883"/>
    </cofactor>
    <text evidence="12">Binds 1 [4Fe-4S] cluster per subunit.</text>
</comment>
<dbReference type="GO" id="GO:0051539">
    <property type="term" value="F:4 iron, 4 sulfur cluster binding"/>
    <property type="evidence" value="ECO:0007669"/>
    <property type="project" value="UniProtKB-KW"/>
</dbReference>
<dbReference type="GO" id="GO:0046872">
    <property type="term" value="F:metal ion binding"/>
    <property type="evidence" value="ECO:0007669"/>
    <property type="project" value="UniProtKB-KW"/>
</dbReference>
<dbReference type="NCBIfam" id="NF009116">
    <property type="entry name" value="PRK12466.1"/>
    <property type="match status" value="1"/>
</dbReference>
<dbReference type="RefSeq" id="WP_068251588.1">
    <property type="nucleotide sequence ID" value="NZ_CP015515.1"/>
</dbReference>
<dbReference type="STRING" id="33888.A6122_0635"/>
<comment type="similarity">
    <text evidence="12">Belongs to the aconitase/IPM isomerase family. LeuC type 1 subfamily.</text>
</comment>